<evidence type="ECO:0000313" key="1">
    <source>
        <dbReference type="EMBL" id="KKN86995.1"/>
    </source>
</evidence>
<dbReference type="EMBL" id="LAZR01000142">
    <property type="protein sequence ID" value="KKN86995.1"/>
    <property type="molecule type" value="Genomic_DNA"/>
</dbReference>
<protein>
    <submittedName>
        <fullName evidence="1">Uncharacterized protein</fullName>
    </submittedName>
</protein>
<gene>
    <name evidence="1" type="ORF">LCGC14_0262640</name>
</gene>
<accession>A0A0F9U179</accession>
<organism evidence="1">
    <name type="scientific">marine sediment metagenome</name>
    <dbReference type="NCBI Taxonomy" id="412755"/>
    <lineage>
        <taxon>unclassified sequences</taxon>
        <taxon>metagenomes</taxon>
        <taxon>ecological metagenomes</taxon>
    </lineage>
</organism>
<comment type="caution">
    <text evidence="1">The sequence shown here is derived from an EMBL/GenBank/DDBJ whole genome shotgun (WGS) entry which is preliminary data.</text>
</comment>
<reference evidence="1" key="1">
    <citation type="journal article" date="2015" name="Nature">
        <title>Complex archaea that bridge the gap between prokaryotes and eukaryotes.</title>
        <authorList>
            <person name="Spang A."/>
            <person name="Saw J.H."/>
            <person name="Jorgensen S.L."/>
            <person name="Zaremba-Niedzwiedzka K."/>
            <person name="Martijn J."/>
            <person name="Lind A.E."/>
            <person name="van Eijk R."/>
            <person name="Schleper C."/>
            <person name="Guy L."/>
            <person name="Ettema T.J."/>
        </authorList>
    </citation>
    <scope>NUCLEOTIDE SEQUENCE</scope>
</reference>
<dbReference type="AlphaFoldDB" id="A0A0F9U179"/>
<sequence>MAEFMSPQQLYDNPKRWLNVPHVMHESLLKFQEWMFPGFSQKLVDGNIHCLECEGEKPFEVITLDTFEEKLCTGYIGVPGNVELLRLTDVIR</sequence>
<proteinExistence type="predicted"/>
<name>A0A0F9U179_9ZZZZ</name>